<proteinExistence type="predicted"/>
<feature type="compositionally biased region" description="Polar residues" evidence="1">
    <location>
        <begin position="474"/>
        <end position="491"/>
    </location>
</feature>
<dbReference type="Pfam" id="PF07797">
    <property type="entry name" value="DUF1639"/>
    <property type="match status" value="1"/>
</dbReference>
<reference evidence="2 3" key="1">
    <citation type="submission" date="2021-05" db="EMBL/GenBank/DDBJ databases">
        <title>Genome Assembly of Synthetic Allotetraploid Brassica napus Reveals Homoeologous Exchanges between Subgenomes.</title>
        <authorList>
            <person name="Davis J.T."/>
        </authorList>
    </citation>
    <scope>NUCLEOTIDE SEQUENCE [LARGE SCALE GENOMIC DNA]</scope>
    <source>
        <strain evidence="3">cv. Da-Ae</strain>
        <tissue evidence="2">Seedling</tissue>
    </source>
</reference>
<organism evidence="2 3">
    <name type="scientific">Brassica napus</name>
    <name type="common">Rape</name>
    <dbReference type="NCBI Taxonomy" id="3708"/>
    <lineage>
        <taxon>Eukaryota</taxon>
        <taxon>Viridiplantae</taxon>
        <taxon>Streptophyta</taxon>
        <taxon>Embryophyta</taxon>
        <taxon>Tracheophyta</taxon>
        <taxon>Spermatophyta</taxon>
        <taxon>Magnoliopsida</taxon>
        <taxon>eudicotyledons</taxon>
        <taxon>Gunneridae</taxon>
        <taxon>Pentapetalae</taxon>
        <taxon>rosids</taxon>
        <taxon>malvids</taxon>
        <taxon>Brassicales</taxon>
        <taxon>Brassicaceae</taxon>
        <taxon>Brassiceae</taxon>
        <taxon>Brassica</taxon>
    </lineage>
</organism>
<protein>
    <submittedName>
        <fullName evidence="2">Uncharacterized protein</fullName>
    </submittedName>
</protein>
<feature type="compositionally biased region" description="Pro residues" evidence="1">
    <location>
        <begin position="20"/>
        <end position="29"/>
    </location>
</feature>
<feature type="compositionally biased region" description="Pro residues" evidence="1">
    <location>
        <begin position="366"/>
        <end position="377"/>
    </location>
</feature>
<keyword evidence="3" id="KW-1185">Reference proteome</keyword>
<evidence type="ECO:0000313" key="3">
    <source>
        <dbReference type="Proteomes" id="UP000824890"/>
    </source>
</evidence>
<name>A0ABQ8DC65_BRANA</name>
<evidence type="ECO:0000256" key="1">
    <source>
        <dbReference type="SAM" id="MobiDB-lite"/>
    </source>
</evidence>
<evidence type="ECO:0000313" key="2">
    <source>
        <dbReference type="EMBL" id="KAH0926990.1"/>
    </source>
</evidence>
<dbReference type="Proteomes" id="UP000824890">
    <property type="component" value="Unassembled WGS sequence"/>
</dbReference>
<sequence>MGEKALTKRNHFFNPIQMEFPPPPPPPPPERSKRLHNFTLPYLRWGQQRFLRCVKLPSSSSSSPSPDRANHGSPSLPGAGGGGESAQPKVSALGNGDAAAARPWNLRTRRAACNEPGGGDDPTTTTTTTTTTRMIITNEIGGVKRGGEGGGDGSEKLKFSVCLLREEIEEDFTALIGKKPPRRPKKRPRLVQKQMNTLFPGLWLGEEALTTSLRLLLLLKLDCKVFLNLGVPKTIHSSSFVYQSLVQTKIPFTTCQRFQTASFLFLLAKRTIMIFAESSHQRISFAGDLGQSDKALTIEQQQQPSGVVRRDTTLLDSEFEFHTSRSFDSSPADEIFADGMILPFQATSSMPKRRYKYELPPIVSSIPPPPTPPPLPSPQQSRKYCQKETPVAETSSSKSFWSFSRSSSLNCDIKKSLICSFPRLTRSISTGSVMNSKRAMLRDVDKHSSLRHGGAPRPQADPSSCPPSSCCSSYQFRPQKQSGKNSCSSRGGSFRITPVIGGPSPSGLGSILRLSKDKKTKNTK</sequence>
<comment type="caution">
    <text evidence="2">The sequence shown here is derived from an EMBL/GenBank/DDBJ whole genome shotgun (WGS) entry which is preliminary data.</text>
</comment>
<feature type="region of interest" description="Disordered" evidence="1">
    <location>
        <begin position="361"/>
        <end position="391"/>
    </location>
</feature>
<feature type="compositionally biased region" description="Low complexity" evidence="1">
    <location>
        <begin position="57"/>
        <end position="77"/>
    </location>
</feature>
<dbReference type="EMBL" id="JAGKQM010000005">
    <property type="protein sequence ID" value="KAH0926990.1"/>
    <property type="molecule type" value="Genomic_DNA"/>
</dbReference>
<feature type="compositionally biased region" description="Low complexity" evidence="1">
    <location>
        <begin position="462"/>
        <end position="473"/>
    </location>
</feature>
<gene>
    <name evidence="2" type="ORF">HID58_019246</name>
</gene>
<dbReference type="PANTHER" id="PTHR36757:SF2">
    <property type="entry name" value="MEMBRANE-ASSOCIATED KINASE REGULATOR"/>
    <property type="match status" value="1"/>
</dbReference>
<feature type="region of interest" description="Disordered" evidence="1">
    <location>
        <begin position="1"/>
        <end position="35"/>
    </location>
</feature>
<accession>A0ABQ8DC65</accession>
<dbReference type="PANTHER" id="PTHR36757">
    <property type="entry name" value="BNAANNG22500D PROTEIN"/>
    <property type="match status" value="1"/>
</dbReference>
<feature type="compositionally biased region" description="Low complexity" evidence="1">
    <location>
        <begin position="500"/>
        <end position="513"/>
    </location>
</feature>
<feature type="region of interest" description="Disordered" evidence="1">
    <location>
        <begin position="56"/>
        <end position="98"/>
    </location>
</feature>
<dbReference type="InterPro" id="IPR012438">
    <property type="entry name" value="DUF1639"/>
</dbReference>
<feature type="region of interest" description="Disordered" evidence="1">
    <location>
        <begin position="444"/>
        <end position="524"/>
    </location>
</feature>